<evidence type="ECO:0000259" key="3">
    <source>
        <dbReference type="Pfam" id="PF13205"/>
    </source>
</evidence>
<accession>A0ABS5JVN7</accession>
<dbReference type="InterPro" id="IPR032812">
    <property type="entry name" value="SbsA_Ig"/>
</dbReference>
<dbReference type="Proteomes" id="UP000708576">
    <property type="component" value="Unassembled WGS sequence"/>
</dbReference>
<organism evidence="4 5">
    <name type="scientific">Carboxylicivirga linearis</name>
    <dbReference type="NCBI Taxonomy" id="1628157"/>
    <lineage>
        <taxon>Bacteria</taxon>
        <taxon>Pseudomonadati</taxon>
        <taxon>Bacteroidota</taxon>
        <taxon>Bacteroidia</taxon>
        <taxon>Marinilabiliales</taxon>
        <taxon>Marinilabiliaceae</taxon>
        <taxon>Carboxylicivirga</taxon>
    </lineage>
</organism>
<evidence type="ECO:0000256" key="1">
    <source>
        <dbReference type="ARBA" id="ARBA00022729"/>
    </source>
</evidence>
<dbReference type="EMBL" id="JAGUCO010000007">
    <property type="protein sequence ID" value="MBS2098969.1"/>
    <property type="molecule type" value="Genomic_DNA"/>
</dbReference>
<feature type="domain" description="SbsA Ig-like" evidence="3">
    <location>
        <begin position="497"/>
        <end position="605"/>
    </location>
</feature>
<protein>
    <submittedName>
        <fullName evidence="4">Ig-like domain-containing protein</fullName>
    </submittedName>
</protein>
<dbReference type="Pfam" id="PF13205">
    <property type="entry name" value="Big_5"/>
    <property type="match status" value="2"/>
</dbReference>
<dbReference type="Gene3D" id="2.60.40.1220">
    <property type="match status" value="1"/>
</dbReference>
<keyword evidence="1 2" id="KW-0732">Signal</keyword>
<reference evidence="4 5" key="1">
    <citation type="journal article" date="2015" name="Int. J. Syst. Evol. Microbiol.">
        <title>Carboxylicivirga linearis sp. nov., isolated from a sea cucumber culture pond.</title>
        <authorList>
            <person name="Wang F.Q."/>
            <person name="Zhou Y.X."/>
            <person name="Lin X.Z."/>
            <person name="Chen G.J."/>
            <person name="Du Z.J."/>
        </authorList>
    </citation>
    <scope>NUCLEOTIDE SEQUENCE [LARGE SCALE GENOMIC DNA]</scope>
    <source>
        <strain evidence="4 5">FB218</strain>
    </source>
</reference>
<feature type="signal peptide" evidence="2">
    <location>
        <begin position="1"/>
        <end position="22"/>
    </location>
</feature>
<dbReference type="RefSeq" id="WP_212216212.1">
    <property type="nucleotide sequence ID" value="NZ_JAGUCO010000007.1"/>
</dbReference>
<dbReference type="InterPro" id="IPR014755">
    <property type="entry name" value="Cu-Rt/internalin_Ig-like"/>
</dbReference>
<gene>
    <name evidence="4" type="ORF">KEM10_11825</name>
</gene>
<name>A0ABS5JVN7_9BACT</name>
<evidence type="ECO:0000313" key="5">
    <source>
        <dbReference type="Proteomes" id="UP000708576"/>
    </source>
</evidence>
<sequence>MKNIYAFLIASAFLLVSNLGFGQAYTSGYPNITNIEATQITFNTNITNTGGNTYYTKILIKSRDAGAAVGEVNALASYTITVNSADQEFSIDITGLSSETDYTAYCVSYFYNPLTYSNEYLEGALSNPATAVDFTTSATPPPSYADSYPNASEIQETQITFNTNLTNTEGNTYYTKILVKSRDAGATIGEVNALATNTITVNNSDEVYSTIISGLTSGTEYTAYCVSYFYNPTTYDNEYIESGAPSGPATAVDFTTAIPFAISSYLPIQNATSVPVDQNPQLTFNQDIQWADISLTYYIRIYDQSTGNPVQNFIIEPGNIDPLLDITNNKLSISLRQNLDINTQYYITIPNGVIETTYGSVFTGINNSESNNWRFTTVGVPIWADGYPFTENLTLANIDFVGQTDKDGTYNYIISASASMPTASQVKNGFDGDGSAALISNSGSPGTMTTDTNFGETLDISSLTAETTYYMYLVATSSAGSLDSEVIQIPFTTLERNPPVATFNPIDGANNVSILTNVVITFDEPVRMLDGTIIDNSNVASLITFLLNPANPVAFTATIDATKSIITISPDEPLNDNSGYDVTIVAVEDYYGNQQLSSSTASFSTDSYVTWNGGNSSDWTANQNWDGNFNEGASVHILSTATNMPVIDGATTIQNILIDAGASLSITTNGDLTVNGDLTLNSSNDELIGNASLINNGSISVDNSNVHIHQRISSSSNAYYISSPVSGVTMNDIGCDYGMSYYDNTLDSYAWMTGNDFLSTGTGYLLYSYSNLEFSGAINDANQYLIPLLRTANAGLGWNLVGNPYPASINWDLIDEALKVDIVDAIWIYLNDQGLYGTYSPIAGGINLNNGEIPSNHSFWLKVLEGNYTSGSITLPKTSLVSNSKTILKSTKSSSSVRIKLAGFNDSFKDETAIAFSDLCDNLQDKYDAEKKFSSNKNYFQIYTIEPFNSLAINSKAALTTEDISIHIGFRAPKTGSFSIKAVELSNIPTNKKVLLEDTYNETIINLSEQDSYSFSVNKSGNNNDRFIIHIENELSTSIDSNEQENIRIYGNNDQIIVEGNTIAGKKYEITTLDGRTIKNGIIQEESKSLIQISYKGIVIVRIFDNQSSFAQKVLLK</sequence>
<feature type="chain" id="PRO_5047369702" evidence="2">
    <location>
        <begin position="23"/>
        <end position="1117"/>
    </location>
</feature>
<keyword evidence="5" id="KW-1185">Reference proteome</keyword>
<comment type="caution">
    <text evidence="4">The sequence shown here is derived from an EMBL/GenBank/DDBJ whole genome shotgun (WGS) entry which is preliminary data.</text>
</comment>
<feature type="domain" description="SbsA Ig-like" evidence="3">
    <location>
        <begin position="258"/>
        <end position="377"/>
    </location>
</feature>
<evidence type="ECO:0000313" key="4">
    <source>
        <dbReference type="EMBL" id="MBS2098969.1"/>
    </source>
</evidence>
<proteinExistence type="predicted"/>
<evidence type="ECO:0000256" key="2">
    <source>
        <dbReference type="SAM" id="SignalP"/>
    </source>
</evidence>